<dbReference type="InterPro" id="IPR036163">
    <property type="entry name" value="HMA_dom_sf"/>
</dbReference>
<dbReference type="PRINTS" id="PR00119">
    <property type="entry name" value="CATATPASE"/>
</dbReference>
<feature type="transmembrane region" description="Helical" evidence="12">
    <location>
        <begin position="411"/>
        <end position="433"/>
    </location>
</feature>
<feature type="compositionally biased region" description="Polar residues" evidence="13">
    <location>
        <begin position="788"/>
        <end position="802"/>
    </location>
</feature>
<dbReference type="PROSITE" id="PS50846">
    <property type="entry name" value="HMA_2"/>
    <property type="match status" value="1"/>
</dbReference>
<dbReference type="VEuPathDB" id="FungiDB:SPRG_09928"/>
<feature type="domain" description="HMA" evidence="14">
    <location>
        <begin position="30"/>
        <end position="96"/>
    </location>
</feature>
<dbReference type="PROSITE" id="PS01047">
    <property type="entry name" value="HMA_1"/>
    <property type="match status" value="1"/>
</dbReference>
<keyword evidence="4" id="KW-0813">Transport</keyword>
<feature type="transmembrane region" description="Helical" evidence="12">
    <location>
        <begin position="218"/>
        <end position="238"/>
    </location>
</feature>
<keyword evidence="10 12" id="KW-1133">Transmembrane helix</keyword>
<evidence type="ECO:0000313" key="15">
    <source>
        <dbReference type="EMBL" id="KDO24291.1"/>
    </source>
</evidence>
<dbReference type="InterPro" id="IPR018303">
    <property type="entry name" value="ATPase_P-typ_P_site"/>
</dbReference>
<dbReference type="FunFam" id="3.30.70.100:FF:000001">
    <property type="entry name" value="ATPase copper transporting beta"/>
    <property type="match status" value="1"/>
</dbReference>
<dbReference type="GO" id="GO:0012505">
    <property type="term" value="C:endomembrane system"/>
    <property type="evidence" value="ECO:0007669"/>
    <property type="project" value="UniProtKB-SubCell"/>
</dbReference>
<feature type="transmembrane region" description="Helical" evidence="12">
    <location>
        <begin position="145"/>
        <end position="163"/>
    </location>
</feature>
<feature type="transmembrane region" description="Helical" evidence="12">
    <location>
        <begin position="720"/>
        <end position="741"/>
    </location>
</feature>
<evidence type="ECO:0000259" key="14">
    <source>
        <dbReference type="PROSITE" id="PS50846"/>
    </source>
</evidence>
<dbReference type="GO" id="GO:0005524">
    <property type="term" value="F:ATP binding"/>
    <property type="evidence" value="ECO:0007669"/>
    <property type="project" value="UniProtKB-UniRule"/>
</dbReference>
<dbReference type="InterPro" id="IPR036412">
    <property type="entry name" value="HAD-like_sf"/>
</dbReference>
<evidence type="ECO:0000256" key="5">
    <source>
        <dbReference type="ARBA" id="ARBA00022692"/>
    </source>
</evidence>
<dbReference type="AlphaFoldDB" id="A0A067CCN0"/>
<feature type="region of interest" description="Disordered" evidence="13">
    <location>
        <begin position="779"/>
        <end position="802"/>
    </location>
</feature>
<dbReference type="GO" id="GO:0016887">
    <property type="term" value="F:ATP hydrolysis activity"/>
    <property type="evidence" value="ECO:0007669"/>
    <property type="project" value="InterPro"/>
</dbReference>
<dbReference type="GO" id="GO:0005507">
    <property type="term" value="F:copper ion binding"/>
    <property type="evidence" value="ECO:0007669"/>
    <property type="project" value="TreeGrafter"/>
</dbReference>
<evidence type="ECO:0000256" key="10">
    <source>
        <dbReference type="ARBA" id="ARBA00022989"/>
    </source>
</evidence>
<protein>
    <recommendedName>
        <fullName evidence="3">P-type Cu(+) transporter</fullName>
        <ecNumber evidence="3">7.2.2.8</ecNumber>
    </recommendedName>
</protein>
<proteinExistence type="inferred from homology"/>
<dbReference type="SUPFAM" id="SSF55008">
    <property type="entry name" value="HMA, heavy metal-associated domain"/>
    <property type="match status" value="1"/>
</dbReference>
<gene>
    <name evidence="15" type="ORF">SPRG_09928</name>
</gene>
<feature type="transmembrane region" description="Helical" evidence="12">
    <location>
        <begin position="374"/>
        <end position="399"/>
    </location>
</feature>
<dbReference type="CDD" id="cd02094">
    <property type="entry name" value="P-type_ATPase_Cu-like"/>
    <property type="match status" value="1"/>
</dbReference>
<dbReference type="EMBL" id="KK583244">
    <property type="protein sequence ID" value="KDO24291.1"/>
    <property type="molecule type" value="Genomic_DNA"/>
</dbReference>
<dbReference type="InterPro" id="IPR027256">
    <property type="entry name" value="P-typ_ATPase_IB"/>
</dbReference>
<dbReference type="Pfam" id="PF00122">
    <property type="entry name" value="E1-E2_ATPase"/>
    <property type="match status" value="1"/>
</dbReference>
<evidence type="ECO:0000256" key="1">
    <source>
        <dbReference type="ARBA" id="ARBA00004127"/>
    </source>
</evidence>
<dbReference type="PRINTS" id="PR00943">
    <property type="entry name" value="CUATPASE"/>
</dbReference>
<dbReference type="Pfam" id="PF00702">
    <property type="entry name" value="Hydrolase"/>
    <property type="match status" value="1"/>
</dbReference>
<dbReference type="InterPro" id="IPR008250">
    <property type="entry name" value="ATPase_P-typ_transduc_dom_A_sf"/>
</dbReference>
<dbReference type="InterPro" id="IPR023298">
    <property type="entry name" value="ATPase_P-typ_TM_dom_sf"/>
</dbReference>
<dbReference type="Gene3D" id="3.30.70.100">
    <property type="match status" value="1"/>
</dbReference>
<evidence type="ECO:0000313" key="16">
    <source>
        <dbReference type="Proteomes" id="UP000030745"/>
    </source>
</evidence>
<dbReference type="PANTHER" id="PTHR43520:SF8">
    <property type="entry name" value="P-TYPE CU(+) TRANSPORTER"/>
    <property type="match status" value="1"/>
</dbReference>
<feature type="transmembrane region" description="Helical" evidence="12">
    <location>
        <begin position="747"/>
        <end position="768"/>
    </location>
</feature>
<dbReference type="KEGG" id="spar:SPRG_09928"/>
<dbReference type="Proteomes" id="UP000030745">
    <property type="component" value="Unassembled WGS sequence"/>
</dbReference>
<dbReference type="InterPro" id="IPR006121">
    <property type="entry name" value="HMA_dom"/>
</dbReference>
<dbReference type="OrthoDB" id="432719at2759"/>
<dbReference type="Gene3D" id="2.70.150.10">
    <property type="entry name" value="Calcium-transporting ATPase, cytoplasmic transduction domain A"/>
    <property type="match status" value="1"/>
</dbReference>
<keyword evidence="8 12" id="KW-0067">ATP-binding</keyword>
<evidence type="ECO:0000256" key="3">
    <source>
        <dbReference type="ARBA" id="ARBA00012517"/>
    </source>
</evidence>
<keyword evidence="16" id="KW-1185">Reference proteome</keyword>
<keyword evidence="9" id="KW-1278">Translocase</keyword>
<dbReference type="GO" id="GO:0140581">
    <property type="term" value="F:P-type monovalent copper transporter activity"/>
    <property type="evidence" value="ECO:0007669"/>
    <property type="project" value="UniProtKB-EC"/>
</dbReference>
<feature type="transmembrane region" description="Helical" evidence="12">
    <location>
        <begin position="184"/>
        <end position="206"/>
    </location>
</feature>
<reference evidence="15 16" key="1">
    <citation type="journal article" date="2013" name="PLoS Genet.">
        <title>Distinctive expansion of potential virulence genes in the genome of the oomycete fish pathogen Saprolegnia parasitica.</title>
        <authorList>
            <person name="Jiang R.H."/>
            <person name="de Bruijn I."/>
            <person name="Haas B.J."/>
            <person name="Belmonte R."/>
            <person name="Lobach L."/>
            <person name="Christie J."/>
            <person name="van den Ackerveken G."/>
            <person name="Bottin A."/>
            <person name="Bulone V."/>
            <person name="Diaz-Moreno S.M."/>
            <person name="Dumas B."/>
            <person name="Fan L."/>
            <person name="Gaulin E."/>
            <person name="Govers F."/>
            <person name="Grenville-Briggs L.J."/>
            <person name="Horner N.R."/>
            <person name="Levin J.Z."/>
            <person name="Mammella M."/>
            <person name="Meijer H.J."/>
            <person name="Morris P."/>
            <person name="Nusbaum C."/>
            <person name="Oome S."/>
            <person name="Phillips A.J."/>
            <person name="van Rooyen D."/>
            <person name="Rzeszutek E."/>
            <person name="Saraiva M."/>
            <person name="Secombes C.J."/>
            <person name="Seidl M.F."/>
            <person name="Snel B."/>
            <person name="Stassen J.H."/>
            <person name="Sykes S."/>
            <person name="Tripathy S."/>
            <person name="van den Berg H."/>
            <person name="Vega-Arreguin J.C."/>
            <person name="Wawra S."/>
            <person name="Young S.K."/>
            <person name="Zeng Q."/>
            <person name="Dieguez-Uribeondo J."/>
            <person name="Russ C."/>
            <person name="Tyler B.M."/>
            <person name="van West P."/>
        </authorList>
    </citation>
    <scope>NUCLEOTIDE SEQUENCE [LARGE SCALE GENOMIC DNA]</scope>
    <source>
        <strain evidence="15 16">CBS 223.65</strain>
    </source>
</reference>
<dbReference type="GO" id="GO:0055070">
    <property type="term" value="P:copper ion homeostasis"/>
    <property type="evidence" value="ECO:0007669"/>
    <property type="project" value="TreeGrafter"/>
</dbReference>
<dbReference type="GeneID" id="24132066"/>
<dbReference type="InterPro" id="IPR017969">
    <property type="entry name" value="Heavy-metal-associated_CS"/>
</dbReference>
<feature type="transmembrane region" description="Helical" evidence="12">
    <location>
        <begin position="108"/>
        <end position="125"/>
    </location>
</feature>
<dbReference type="GO" id="GO:0016020">
    <property type="term" value="C:membrane"/>
    <property type="evidence" value="ECO:0007669"/>
    <property type="project" value="UniProtKB-SubCell"/>
</dbReference>
<dbReference type="Gene3D" id="3.40.50.1000">
    <property type="entry name" value="HAD superfamily/HAD-like"/>
    <property type="match status" value="1"/>
</dbReference>
<evidence type="ECO:0000256" key="7">
    <source>
        <dbReference type="ARBA" id="ARBA00022741"/>
    </source>
</evidence>
<dbReference type="EC" id="7.2.2.8" evidence="3"/>
<dbReference type="NCBIfam" id="TIGR01511">
    <property type="entry name" value="ATPase-IB1_Cu"/>
    <property type="match status" value="1"/>
</dbReference>
<evidence type="ECO:0000256" key="8">
    <source>
        <dbReference type="ARBA" id="ARBA00022840"/>
    </source>
</evidence>
<dbReference type="SUPFAM" id="SSF56784">
    <property type="entry name" value="HAD-like"/>
    <property type="match status" value="1"/>
</dbReference>
<comment type="subcellular location">
    <subcellularLocation>
        <location evidence="1">Endomembrane system</location>
        <topology evidence="1">Multi-pass membrane protein</topology>
    </subcellularLocation>
    <subcellularLocation>
        <location evidence="12">Membrane</location>
    </subcellularLocation>
</comment>
<dbReference type="PROSITE" id="PS00154">
    <property type="entry name" value="ATPASE_E1_E2"/>
    <property type="match status" value="1"/>
</dbReference>
<dbReference type="SUPFAM" id="SSF81665">
    <property type="entry name" value="Calcium ATPase, transmembrane domain M"/>
    <property type="match status" value="1"/>
</dbReference>
<dbReference type="NCBIfam" id="TIGR01494">
    <property type="entry name" value="ATPase_P-type"/>
    <property type="match status" value="1"/>
</dbReference>
<accession>A0A067CCN0</accession>
<keyword evidence="7 12" id="KW-0547">Nucleotide-binding</keyword>
<dbReference type="GO" id="GO:0043682">
    <property type="term" value="F:P-type divalent copper transporter activity"/>
    <property type="evidence" value="ECO:0007669"/>
    <property type="project" value="TreeGrafter"/>
</dbReference>
<dbReference type="OMA" id="WECFFDE"/>
<dbReference type="InterPro" id="IPR059000">
    <property type="entry name" value="ATPase_P-type_domA"/>
</dbReference>
<dbReference type="CDD" id="cd00371">
    <property type="entry name" value="HMA"/>
    <property type="match status" value="1"/>
</dbReference>
<dbReference type="Pfam" id="PF00403">
    <property type="entry name" value="HMA"/>
    <property type="match status" value="1"/>
</dbReference>
<evidence type="ECO:0000256" key="4">
    <source>
        <dbReference type="ARBA" id="ARBA00022448"/>
    </source>
</evidence>
<evidence type="ECO:0000256" key="13">
    <source>
        <dbReference type="SAM" id="MobiDB-lite"/>
    </source>
</evidence>
<dbReference type="InterPro" id="IPR001757">
    <property type="entry name" value="P_typ_ATPase"/>
</dbReference>
<evidence type="ECO:0000256" key="9">
    <source>
        <dbReference type="ARBA" id="ARBA00022967"/>
    </source>
</evidence>
<sequence>MQVAAIERAVFETDNNVPGVQSVLPLGCDVAITLTIVGMMCLSCANSVESALRNSPGVVTAIVNYATESAFVKFSPLDTSVPSLLRVVEAIGYEGSVATGSATAARQLLIALCFTVPILGIMTVLDHIPIAASMLQTPLFGLRGSSWRALLLCLFATPVQTYAGLRFHKEAINGFRTRNYGMSVLISLGSNAAYCYGLFSDIYSLIVADASMSMSDMYMESSMLITFILLGKTMEAIAKGRTNDALRKLFELQAKVATMLITDADGNLSEEVVPIELVQRGDILKVVRGGNVPADGVITEGEGRLDESMLTGESKPVHQKAPGDTVLGATLNVDGLFHMRVTGVGRDTALSQIVRLVEDAQTSKAPIQAYADKIASVFVPIVLGLSVLTFAVWFGLVSFGYVVPPDHTGGFLFAFNFAISTLVVACPCALGLATPTAVMVGTGVGATHGILIKGGEPLEVAHKVNTVLFDKTGTLTNGTPSVTDVIVLSNEWTSDALMWLAASAELGSEHTLGRAIVNRGKLLAKPLEQPESFTAVSGKGITAEVQKTTVHIGNFDYLKEKSVRINVDYVSKQARSLEETGKSTVFVAAKKTLLAIIGISDAPRAEAKQTIAHLHALGLDVYMVTGDNSRTAHWVAAQIGLPSQHVMAELQAQGRIVAMVGDGINDAPALAQADLGVAIGAGTDIAIETAQMVLMKSKLHDVVTALDLSRTIYRRIQLNFVWAMGYNLVLLPLSAGVLYHWNVSIPPMFAGAAMAFSSVSVVTSSLLLKWYTPPTRRYASRGQVGPEDNSTMRLGPTSASVQPQEGPRIILASETRPIERVVKLKGPPWPTPQPVYNL</sequence>
<dbReference type="SUPFAM" id="SSF81653">
    <property type="entry name" value="Calcium ATPase, transduction domain A"/>
    <property type="match status" value="1"/>
</dbReference>
<evidence type="ECO:0000256" key="6">
    <source>
        <dbReference type="ARBA" id="ARBA00022723"/>
    </source>
</evidence>
<dbReference type="RefSeq" id="XP_012205061.1">
    <property type="nucleotide sequence ID" value="XM_012349671.1"/>
</dbReference>
<dbReference type="NCBIfam" id="TIGR01525">
    <property type="entry name" value="ATPase-IB_hvy"/>
    <property type="match status" value="1"/>
</dbReference>
<name>A0A067CCN0_SAPPC</name>
<evidence type="ECO:0000256" key="12">
    <source>
        <dbReference type="RuleBase" id="RU362081"/>
    </source>
</evidence>
<evidence type="ECO:0000256" key="11">
    <source>
        <dbReference type="ARBA" id="ARBA00023136"/>
    </source>
</evidence>
<dbReference type="FunFam" id="2.70.150.10:FF:000002">
    <property type="entry name" value="Copper-transporting ATPase 1, putative"/>
    <property type="match status" value="1"/>
</dbReference>
<keyword evidence="6 12" id="KW-0479">Metal-binding</keyword>
<keyword evidence="11 12" id="KW-0472">Membrane</keyword>
<evidence type="ECO:0000256" key="2">
    <source>
        <dbReference type="ARBA" id="ARBA00006024"/>
    </source>
</evidence>
<dbReference type="Gene3D" id="3.40.1110.10">
    <property type="entry name" value="Calcium-transporting ATPase, cytoplasmic domain N"/>
    <property type="match status" value="1"/>
</dbReference>
<organism evidence="15 16">
    <name type="scientific">Saprolegnia parasitica (strain CBS 223.65)</name>
    <dbReference type="NCBI Taxonomy" id="695850"/>
    <lineage>
        <taxon>Eukaryota</taxon>
        <taxon>Sar</taxon>
        <taxon>Stramenopiles</taxon>
        <taxon>Oomycota</taxon>
        <taxon>Saprolegniomycetes</taxon>
        <taxon>Saprolegniales</taxon>
        <taxon>Saprolegniaceae</taxon>
        <taxon>Saprolegnia</taxon>
    </lineage>
</organism>
<dbReference type="PANTHER" id="PTHR43520">
    <property type="entry name" value="ATP7, ISOFORM B"/>
    <property type="match status" value="1"/>
</dbReference>
<dbReference type="STRING" id="695850.A0A067CCN0"/>
<dbReference type="InterPro" id="IPR023299">
    <property type="entry name" value="ATPase_P-typ_cyto_dom_N"/>
</dbReference>
<dbReference type="InterPro" id="IPR023214">
    <property type="entry name" value="HAD_sf"/>
</dbReference>
<comment type="similarity">
    <text evidence="2 12">Belongs to the cation transport ATPase (P-type) (TC 3.A.3) family. Type IB subfamily.</text>
</comment>
<keyword evidence="5 12" id="KW-0812">Transmembrane</keyword>